<evidence type="ECO:0000256" key="3">
    <source>
        <dbReference type="SAM" id="MobiDB-lite"/>
    </source>
</evidence>
<dbReference type="GO" id="GO:0005634">
    <property type="term" value="C:nucleus"/>
    <property type="evidence" value="ECO:0007669"/>
    <property type="project" value="TreeGrafter"/>
</dbReference>
<evidence type="ECO:0000313" key="5">
    <source>
        <dbReference type="EMBL" id="KIM46949.1"/>
    </source>
</evidence>
<dbReference type="SUPFAM" id="SSF54928">
    <property type="entry name" value="RNA-binding domain, RBD"/>
    <property type="match status" value="1"/>
</dbReference>
<feature type="region of interest" description="Disordered" evidence="3">
    <location>
        <begin position="187"/>
        <end position="228"/>
    </location>
</feature>
<gene>
    <name evidence="5" type="ORF">M413DRAFT_422474</name>
</gene>
<dbReference type="PANTHER" id="PTHR48025">
    <property type="entry name" value="OS02G0815200 PROTEIN"/>
    <property type="match status" value="1"/>
</dbReference>
<name>A0A0C3CS94_HEBCY</name>
<dbReference type="AlphaFoldDB" id="A0A0C3CS94"/>
<dbReference type="Pfam" id="PF00076">
    <property type="entry name" value="RRM_1"/>
    <property type="match status" value="1"/>
</dbReference>
<evidence type="ECO:0000256" key="1">
    <source>
        <dbReference type="ARBA" id="ARBA00022884"/>
    </source>
</evidence>
<dbReference type="InterPro" id="IPR000504">
    <property type="entry name" value="RRM_dom"/>
</dbReference>
<sequence length="428" mass="47056">MPICTSAFSNNKLPLVHKREIVALFNTLIGQVRNFQDVRDGPSPRLDITFLDRDAATKALCMNGYRIDGTSLSVSALTAPSSRFDKNGADDRRNLYVLGLPFALTKNEFTAIFSQYGAVSHCVILATVDNSSRRRGFVVMSTHDEARHAMACLTRTLIKGHSIDVSWAVVQRSQGFLDGGDRAMLLDSRSPARSPSPSPILHGKRRLTSSDSSDSSLDSHEADPASLATSSVPSTSLLVTNLPTLLFSQAQDLHPLFFPFGHIEKLEIVQVSPLGTMSVVVQYSQATIAQEAKESLSGQRYGSYQVEARYVKPATPLILELDQRNASGLIDNRNLVKNALDPSGRARTSEPLRLPSDHKIDPPLEYFATSVTGRARYNSFPDFHSRSSSLSAPYLPFSNVFDDPPRPASTSTGLRLFFFIAHIKLFLR</sequence>
<keyword evidence="1 2" id="KW-0694">RNA-binding</keyword>
<proteinExistence type="predicted"/>
<reference evidence="5 6" key="1">
    <citation type="submission" date="2014-04" db="EMBL/GenBank/DDBJ databases">
        <authorList>
            <consortium name="DOE Joint Genome Institute"/>
            <person name="Kuo A."/>
            <person name="Gay G."/>
            <person name="Dore J."/>
            <person name="Kohler A."/>
            <person name="Nagy L.G."/>
            <person name="Floudas D."/>
            <person name="Copeland A."/>
            <person name="Barry K.W."/>
            <person name="Cichocki N."/>
            <person name="Veneault-Fourrey C."/>
            <person name="LaButti K."/>
            <person name="Lindquist E.A."/>
            <person name="Lipzen A."/>
            <person name="Lundell T."/>
            <person name="Morin E."/>
            <person name="Murat C."/>
            <person name="Sun H."/>
            <person name="Tunlid A."/>
            <person name="Henrissat B."/>
            <person name="Grigoriev I.V."/>
            <person name="Hibbett D.S."/>
            <person name="Martin F."/>
            <person name="Nordberg H.P."/>
            <person name="Cantor M.N."/>
            <person name="Hua S.X."/>
        </authorList>
    </citation>
    <scope>NUCLEOTIDE SEQUENCE [LARGE SCALE GENOMIC DNA]</scope>
    <source>
        <strain evidence="6">h7</strain>
    </source>
</reference>
<dbReference type="PANTHER" id="PTHR48025:SF1">
    <property type="entry name" value="RRM DOMAIN-CONTAINING PROTEIN"/>
    <property type="match status" value="1"/>
</dbReference>
<dbReference type="Proteomes" id="UP000053424">
    <property type="component" value="Unassembled WGS sequence"/>
</dbReference>
<keyword evidence="6" id="KW-1185">Reference proteome</keyword>
<dbReference type="HOGENOM" id="CLU_641015_0_0_1"/>
<dbReference type="InterPro" id="IPR012677">
    <property type="entry name" value="Nucleotide-bd_a/b_plait_sf"/>
</dbReference>
<organism evidence="5 6">
    <name type="scientific">Hebeloma cylindrosporum</name>
    <dbReference type="NCBI Taxonomy" id="76867"/>
    <lineage>
        <taxon>Eukaryota</taxon>
        <taxon>Fungi</taxon>
        <taxon>Dikarya</taxon>
        <taxon>Basidiomycota</taxon>
        <taxon>Agaricomycotina</taxon>
        <taxon>Agaricomycetes</taxon>
        <taxon>Agaricomycetidae</taxon>
        <taxon>Agaricales</taxon>
        <taxon>Agaricineae</taxon>
        <taxon>Hymenogastraceae</taxon>
        <taxon>Hebeloma</taxon>
    </lineage>
</organism>
<dbReference type="CDD" id="cd00590">
    <property type="entry name" value="RRM_SF"/>
    <property type="match status" value="1"/>
</dbReference>
<dbReference type="PROSITE" id="PS50102">
    <property type="entry name" value="RRM"/>
    <property type="match status" value="2"/>
</dbReference>
<feature type="domain" description="RRM" evidence="4">
    <location>
        <begin position="93"/>
        <end position="170"/>
    </location>
</feature>
<protein>
    <recommendedName>
        <fullName evidence="4">RRM domain-containing protein</fullName>
    </recommendedName>
</protein>
<feature type="domain" description="RRM" evidence="4">
    <location>
        <begin position="235"/>
        <end position="313"/>
    </location>
</feature>
<dbReference type="STRING" id="686832.A0A0C3CS94"/>
<dbReference type="InterPro" id="IPR050502">
    <property type="entry name" value="Euk_RNA-bind_prot"/>
</dbReference>
<evidence type="ECO:0000256" key="2">
    <source>
        <dbReference type="PROSITE-ProRule" id="PRU00176"/>
    </source>
</evidence>
<dbReference type="OrthoDB" id="6159137at2759"/>
<dbReference type="Gene3D" id="3.30.70.330">
    <property type="match status" value="2"/>
</dbReference>
<dbReference type="InterPro" id="IPR035979">
    <property type="entry name" value="RBD_domain_sf"/>
</dbReference>
<dbReference type="EMBL" id="KN831770">
    <property type="protein sequence ID" value="KIM46949.1"/>
    <property type="molecule type" value="Genomic_DNA"/>
</dbReference>
<evidence type="ECO:0000313" key="6">
    <source>
        <dbReference type="Proteomes" id="UP000053424"/>
    </source>
</evidence>
<dbReference type="GO" id="GO:0003729">
    <property type="term" value="F:mRNA binding"/>
    <property type="evidence" value="ECO:0007669"/>
    <property type="project" value="TreeGrafter"/>
</dbReference>
<accession>A0A0C3CS94</accession>
<reference evidence="6" key="2">
    <citation type="submission" date="2015-01" db="EMBL/GenBank/DDBJ databases">
        <title>Evolutionary Origins and Diversification of the Mycorrhizal Mutualists.</title>
        <authorList>
            <consortium name="DOE Joint Genome Institute"/>
            <consortium name="Mycorrhizal Genomics Consortium"/>
            <person name="Kohler A."/>
            <person name="Kuo A."/>
            <person name="Nagy L.G."/>
            <person name="Floudas D."/>
            <person name="Copeland A."/>
            <person name="Barry K.W."/>
            <person name="Cichocki N."/>
            <person name="Veneault-Fourrey C."/>
            <person name="LaButti K."/>
            <person name="Lindquist E.A."/>
            <person name="Lipzen A."/>
            <person name="Lundell T."/>
            <person name="Morin E."/>
            <person name="Murat C."/>
            <person name="Riley R."/>
            <person name="Ohm R."/>
            <person name="Sun H."/>
            <person name="Tunlid A."/>
            <person name="Henrissat B."/>
            <person name="Grigoriev I.V."/>
            <person name="Hibbett D.S."/>
            <person name="Martin F."/>
        </authorList>
    </citation>
    <scope>NUCLEOTIDE SEQUENCE [LARGE SCALE GENOMIC DNA]</scope>
    <source>
        <strain evidence="6">h7</strain>
    </source>
</reference>
<evidence type="ECO:0000259" key="4">
    <source>
        <dbReference type="PROSITE" id="PS50102"/>
    </source>
</evidence>
<dbReference type="SMART" id="SM00360">
    <property type="entry name" value="RRM"/>
    <property type="match status" value="2"/>
</dbReference>